<organism evidence="1">
    <name type="scientific">Arundo donax</name>
    <name type="common">Giant reed</name>
    <name type="synonym">Donax arundinaceus</name>
    <dbReference type="NCBI Taxonomy" id="35708"/>
    <lineage>
        <taxon>Eukaryota</taxon>
        <taxon>Viridiplantae</taxon>
        <taxon>Streptophyta</taxon>
        <taxon>Embryophyta</taxon>
        <taxon>Tracheophyta</taxon>
        <taxon>Spermatophyta</taxon>
        <taxon>Magnoliopsida</taxon>
        <taxon>Liliopsida</taxon>
        <taxon>Poales</taxon>
        <taxon>Poaceae</taxon>
        <taxon>PACMAD clade</taxon>
        <taxon>Arundinoideae</taxon>
        <taxon>Arundineae</taxon>
        <taxon>Arundo</taxon>
    </lineage>
</organism>
<dbReference type="AlphaFoldDB" id="A0A0A9B9B8"/>
<name>A0A0A9B9B8_ARUDO</name>
<reference evidence="1" key="1">
    <citation type="submission" date="2014-09" db="EMBL/GenBank/DDBJ databases">
        <authorList>
            <person name="Magalhaes I.L.F."/>
            <person name="Oliveira U."/>
            <person name="Santos F.R."/>
            <person name="Vidigal T.H.D.A."/>
            <person name="Brescovit A.D."/>
            <person name="Santos A.J."/>
        </authorList>
    </citation>
    <scope>NUCLEOTIDE SEQUENCE</scope>
    <source>
        <tissue evidence="1">Shoot tissue taken approximately 20 cm above the soil surface</tissue>
    </source>
</reference>
<proteinExistence type="predicted"/>
<dbReference type="EMBL" id="GBRH01237969">
    <property type="protein sequence ID" value="JAD59926.1"/>
    <property type="molecule type" value="Transcribed_RNA"/>
</dbReference>
<reference evidence="1" key="2">
    <citation type="journal article" date="2015" name="Data Brief">
        <title>Shoot transcriptome of the giant reed, Arundo donax.</title>
        <authorList>
            <person name="Barrero R.A."/>
            <person name="Guerrero F.D."/>
            <person name="Moolhuijzen P."/>
            <person name="Goolsby J.A."/>
            <person name="Tidwell J."/>
            <person name="Bellgard S.E."/>
            <person name="Bellgard M.I."/>
        </authorList>
    </citation>
    <scope>NUCLEOTIDE SEQUENCE</scope>
    <source>
        <tissue evidence="1">Shoot tissue taken approximately 20 cm above the soil surface</tissue>
    </source>
</reference>
<protein>
    <submittedName>
        <fullName evidence="1">Uncharacterized protein</fullName>
    </submittedName>
</protein>
<sequence length="18" mass="2139">MPTVRLEYKSQGFDRQAL</sequence>
<accession>A0A0A9B9B8</accession>
<evidence type="ECO:0000313" key="1">
    <source>
        <dbReference type="EMBL" id="JAD59926.1"/>
    </source>
</evidence>